<accession>A0A409YSV1</accession>
<reference evidence="2 3" key="1">
    <citation type="journal article" date="2018" name="Evol. Lett.">
        <title>Horizontal gene cluster transfer increased hallucinogenic mushroom diversity.</title>
        <authorList>
            <person name="Reynolds H.T."/>
            <person name="Vijayakumar V."/>
            <person name="Gluck-Thaler E."/>
            <person name="Korotkin H.B."/>
            <person name="Matheny P.B."/>
            <person name="Slot J.C."/>
        </authorList>
    </citation>
    <scope>NUCLEOTIDE SEQUENCE [LARGE SCALE GENOMIC DNA]</scope>
    <source>
        <strain evidence="2 3">SRW20</strain>
    </source>
</reference>
<evidence type="ECO:0008006" key="4">
    <source>
        <dbReference type="Google" id="ProtNLM"/>
    </source>
</evidence>
<dbReference type="AlphaFoldDB" id="A0A409YSV1"/>
<dbReference type="SUPFAM" id="SSF48208">
    <property type="entry name" value="Six-hairpin glycosidases"/>
    <property type="match status" value="1"/>
</dbReference>
<evidence type="ECO:0000313" key="2">
    <source>
        <dbReference type="EMBL" id="PPR06049.1"/>
    </source>
</evidence>
<feature type="chain" id="PRO_5018985491" description="Glycoside hydrolase family 76 protein" evidence="1">
    <location>
        <begin position="18"/>
        <end position="386"/>
    </location>
</feature>
<organism evidence="2 3">
    <name type="scientific">Gymnopilus dilepis</name>
    <dbReference type="NCBI Taxonomy" id="231916"/>
    <lineage>
        <taxon>Eukaryota</taxon>
        <taxon>Fungi</taxon>
        <taxon>Dikarya</taxon>
        <taxon>Basidiomycota</taxon>
        <taxon>Agaricomycotina</taxon>
        <taxon>Agaricomycetes</taxon>
        <taxon>Agaricomycetidae</taxon>
        <taxon>Agaricales</taxon>
        <taxon>Agaricineae</taxon>
        <taxon>Hymenogastraceae</taxon>
        <taxon>Gymnopilus</taxon>
    </lineage>
</organism>
<dbReference type="InParanoid" id="A0A409YSV1"/>
<keyword evidence="3" id="KW-1185">Reference proteome</keyword>
<evidence type="ECO:0000313" key="3">
    <source>
        <dbReference type="Proteomes" id="UP000284706"/>
    </source>
</evidence>
<comment type="caution">
    <text evidence="2">The sequence shown here is derived from an EMBL/GenBank/DDBJ whole genome shotgun (WGS) entry which is preliminary data.</text>
</comment>
<dbReference type="Gene3D" id="1.50.10.20">
    <property type="match status" value="1"/>
</dbReference>
<gene>
    <name evidence="2" type="ORF">CVT26_007511</name>
</gene>
<dbReference type="Pfam" id="PF03663">
    <property type="entry name" value="Glyco_hydro_76"/>
    <property type="match status" value="1"/>
</dbReference>
<sequence length="386" mass="41404">MRLHFVSVVALFATALAQDLSPGAGWREPSTSRSTSERVTIAQNAINAMVKQLDSSTAQFNGIGYWQAANVYSAMAIQDELTHSATNKAVVVNNLKLAFQKWKNFDQYGWWATAAYYAYRAYADTSLLNMAIAVWNNVTPFVVTQAQASAGKTPVKTSPLTATCDGATMAGGVFWRSTKDNTSINSITTGLYITLSAYLAEMTKDSKYTNAAILSANWMKAHNINSKNIVLDSESGSDCTRSPSNYIFTYNSGKLIEGLAILASVTGDNQWNQLMLNVLAAAVKNTAWQGANGIITEGASTSADNDGVGFKAIFIRGLLQTFRKTTNASAKTLIREYTDVQYNALLDLASNGSSYSASWTGPAPSAFTAWGQLAALDVLTAAVGVN</sequence>
<dbReference type="STRING" id="231916.A0A409YSV1"/>
<dbReference type="InterPro" id="IPR005198">
    <property type="entry name" value="Glyco_hydro_76"/>
</dbReference>
<dbReference type="Proteomes" id="UP000284706">
    <property type="component" value="Unassembled WGS sequence"/>
</dbReference>
<dbReference type="InterPro" id="IPR008928">
    <property type="entry name" value="6-hairpin_glycosidase_sf"/>
</dbReference>
<evidence type="ECO:0000256" key="1">
    <source>
        <dbReference type="SAM" id="SignalP"/>
    </source>
</evidence>
<dbReference type="PANTHER" id="PTHR47791">
    <property type="entry name" value="MEIOTICALLY UP-REGULATED GENE 191 PROTEIN"/>
    <property type="match status" value="1"/>
</dbReference>
<proteinExistence type="predicted"/>
<keyword evidence="1" id="KW-0732">Signal</keyword>
<dbReference type="PANTHER" id="PTHR47791:SF3">
    <property type="entry name" value="MEIOTICALLY UP-REGULATED GENE 191 PROTEIN"/>
    <property type="match status" value="1"/>
</dbReference>
<dbReference type="InterPro" id="IPR053169">
    <property type="entry name" value="MUG_Protein"/>
</dbReference>
<feature type="signal peptide" evidence="1">
    <location>
        <begin position="1"/>
        <end position="17"/>
    </location>
</feature>
<name>A0A409YSV1_9AGAR</name>
<dbReference type="GO" id="GO:0005975">
    <property type="term" value="P:carbohydrate metabolic process"/>
    <property type="evidence" value="ECO:0007669"/>
    <property type="project" value="InterPro"/>
</dbReference>
<dbReference type="EMBL" id="NHYE01000381">
    <property type="protein sequence ID" value="PPR06049.1"/>
    <property type="molecule type" value="Genomic_DNA"/>
</dbReference>
<dbReference type="OrthoDB" id="9984024at2759"/>
<protein>
    <recommendedName>
        <fullName evidence="4">Glycoside hydrolase family 76 protein</fullName>
    </recommendedName>
</protein>